<evidence type="ECO:0000313" key="4">
    <source>
        <dbReference type="Proteomes" id="UP000321393"/>
    </source>
</evidence>
<evidence type="ECO:0000313" key="5">
    <source>
        <dbReference type="Proteomes" id="UP000321947"/>
    </source>
</evidence>
<sequence length="154" mass="17103">MILTEGSPCPEVEGRRLRWLGEQGARLGLEVLGSARLAARLGLDSRLSYGSAFGLVRLGWDSRLGLASHRRARLEIHDRWRLVVGCLANDAALFQRGRRPTEGTHDGSGTKKMKAEESTDDRLRQRRPTPLRSSEAAGVERSSLVRTMAAEKKR</sequence>
<dbReference type="AlphaFoldDB" id="A0A5A7U2C5"/>
<protein>
    <submittedName>
        <fullName evidence="2">Uncharacterized protein</fullName>
    </submittedName>
</protein>
<gene>
    <name evidence="3" type="ORF">E5676_scaffold105G001090</name>
    <name evidence="2" type="ORF">E6C27_scaffold13G001270</name>
</gene>
<evidence type="ECO:0000313" key="3">
    <source>
        <dbReference type="EMBL" id="TYK07693.1"/>
    </source>
</evidence>
<dbReference type="Proteomes" id="UP000321947">
    <property type="component" value="Unassembled WGS sequence"/>
</dbReference>
<evidence type="ECO:0000313" key="2">
    <source>
        <dbReference type="EMBL" id="KAA0049962.1"/>
    </source>
</evidence>
<dbReference type="EMBL" id="SSTE01011953">
    <property type="protein sequence ID" value="KAA0049962.1"/>
    <property type="molecule type" value="Genomic_DNA"/>
</dbReference>
<evidence type="ECO:0000256" key="1">
    <source>
        <dbReference type="SAM" id="MobiDB-lite"/>
    </source>
</evidence>
<feature type="compositionally biased region" description="Basic and acidic residues" evidence="1">
    <location>
        <begin position="99"/>
        <end position="123"/>
    </location>
</feature>
<dbReference type="EMBL" id="SSTD01013124">
    <property type="protein sequence ID" value="TYK07693.1"/>
    <property type="molecule type" value="Genomic_DNA"/>
</dbReference>
<dbReference type="Proteomes" id="UP000321393">
    <property type="component" value="Unassembled WGS sequence"/>
</dbReference>
<name>A0A5A7U2C5_CUCMM</name>
<proteinExistence type="predicted"/>
<feature type="region of interest" description="Disordered" evidence="1">
    <location>
        <begin position="95"/>
        <end position="154"/>
    </location>
</feature>
<reference evidence="4 5" key="1">
    <citation type="submission" date="2019-08" db="EMBL/GenBank/DDBJ databases">
        <title>Draft genome sequences of two oriental melons (Cucumis melo L. var makuwa).</title>
        <authorList>
            <person name="Kwon S.-Y."/>
        </authorList>
    </citation>
    <scope>NUCLEOTIDE SEQUENCE [LARGE SCALE GENOMIC DNA]</scope>
    <source>
        <strain evidence="5">cv. Chang Bougi</strain>
        <strain evidence="4">cv. SW 3</strain>
        <tissue evidence="2">Leaf</tissue>
    </source>
</reference>
<comment type="caution">
    <text evidence="2">The sequence shown here is derived from an EMBL/GenBank/DDBJ whole genome shotgun (WGS) entry which is preliminary data.</text>
</comment>
<organism evidence="2 4">
    <name type="scientific">Cucumis melo var. makuwa</name>
    <name type="common">Oriental melon</name>
    <dbReference type="NCBI Taxonomy" id="1194695"/>
    <lineage>
        <taxon>Eukaryota</taxon>
        <taxon>Viridiplantae</taxon>
        <taxon>Streptophyta</taxon>
        <taxon>Embryophyta</taxon>
        <taxon>Tracheophyta</taxon>
        <taxon>Spermatophyta</taxon>
        <taxon>Magnoliopsida</taxon>
        <taxon>eudicotyledons</taxon>
        <taxon>Gunneridae</taxon>
        <taxon>Pentapetalae</taxon>
        <taxon>rosids</taxon>
        <taxon>fabids</taxon>
        <taxon>Cucurbitales</taxon>
        <taxon>Cucurbitaceae</taxon>
        <taxon>Benincaseae</taxon>
        <taxon>Cucumis</taxon>
    </lineage>
</organism>
<accession>A0A5A7U2C5</accession>